<proteinExistence type="predicted"/>
<keyword evidence="7" id="KW-1185">Reference proteome</keyword>
<dbReference type="Pfam" id="PF21597">
    <property type="entry name" value="TetR_C_43"/>
    <property type="match status" value="1"/>
</dbReference>
<evidence type="ECO:0000313" key="6">
    <source>
        <dbReference type="EMBL" id="TYK53428.1"/>
    </source>
</evidence>
<sequence length="185" mass="19948">MSAEPRADARRNRETLLAVAREVFDEQGTDASLRDVARRAGVGIGTLYRHFPTRDALLEAVLRTGLENMRAAAEKAIESDSPRDALIGWLKLFSERSGACRGLPASVLGALGDDESELHASSSAMMRAAERLLTRAQEAGEVRPDVTAEELFAASAALGWVAEYSGRKRAERILALLGDGLAKQD</sequence>
<name>A0A5D3FZI9_9ACTN</name>
<keyword evidence="2 4" id="KW-0238">DNA-binding</keyword>
<dbReference type="Gene3D" id="1.10.357.10">
    <property type="entry name" value="Tetracycline Repressor, domain 2"/>
    <property type="match status" value="1"/>
</dbReference>
<feature type="DNA-binding region" description="H-T-H motif" evidence="4">
    <location>
        <begin position="32"/>
        <end position="51"/>
    </location>
</feature>
<dbReference type="SUPFAM" id="SSF46689">
    <property type="entry name" value="Homeodomain-like"/>
    <property type="match status" value="1"/>
</dbReference>
<dbReference type="Proteomes" id="UP000323505">
    <property type="component" value="Unassembled WGS sequence"/>
</dbReference>
<dbReference type="InterPro" id="IPR036271">
    <property type="entry name" value="Tet_transcr_reg_TetR-rel_C_sf"/>
</dbReference>
<dbReference type="EMBL" id="VSRQ01000001">
    <property type="protein sequence ID" value="TYK53428.1"/>
    <property type="molecule type" value="Genomic_DNA"/>
</dbReference>
<evidence type="ECO:0000256" key="3">
    <source>
        <dbReference type="ARBA" id="ARBA00023163"/>
    </source>
</evidence>
<dbReference type="InterPro" id="IPR009057">
    <property type="entry name" value="Homeodomain-like_sf"/>
</dbReference>
<evidence type="ECO:0000259" key="5">
    <source>
        <dbReference type="PROSITE" id="PS50977"/>
    </source>
</evidence>
<dbReference type="GO" id="GO:0003700">
    <property type="term" value="F:DNA-binding transcription factor activity"/>
    <property type="evidence" value="ECO:0007669"/>
    <property type="project" value="TreeGrafter"/>
</dbReference>
<dbReference type="InterPro" id="IPR050109">
    <property type="entry name" value="HTH-type_TetR-like_transc_reg"/>
</dbReference>
<evidence type="ECO:0000313" key="7">
    <source>
        <dbReference type="Proteomes" id="UP000323505"/>
    </source>
</evidence>
<dbReference type="PANTHER" id="PTHR30055">
    <property type="entry name" value="HTH-TYPE TRANSCRIPTIONAL REGULATOR RUTR"/>
    <property type="match status" value="1"/>
</dbReference>
<protein>
    <submittedName>
        <fullName evidence="6">TetR/AcrR family transcriptional regulator</fullName>
    </submittedName>
</protein>
<dbReference type="AlphaFoldDB" id="A0A5D3FZI9"/>
<keyword evidence="1" id="KW-0805">Transcription regulation</keyword>
<dbReference type="InterPro" id="IPR001647">
    <property type="entry name" value="HTH_TetR"/>
</dbReference>
<gene>
    <name evidence="6" type="ORF">FXF68_06960</name>
</gene>
<organism evidence="6 7">
    <name type="scientific">Actinomadura decatromicini</name>
    <dbReference type="NCBI Taxonomy" id="2604572"/>
    <lineage>
        <taxon>Bacteria</taxon>
        <taxon>Bacillati</taxon>
        <taxon>Actinomycetota</taxon>
        <taxon>Actinomycetes</taxon>
        <taxon>Streptosporangiales</taxon>
        <taxon>Thermomonosporaceae</taxon>
        <taxon>Actinomadura</taxon>
    </lineage>
</organism>
<reference evidence="6 7" key="1">
    <citation type="submission" date="2019-08" db="EMBL/GenBank/DDBJ databases">
        <title>Actinomadura sp. nov. CYP1-5 isolated from mountain soil.</title>
        <authorList>
            <person name="Songsumanus A."/>
            <person name="Kuncharoen N."/>
            <person name="Kudo T."/>
            <person name="Yuki M."/>
            <person name="Igarashi Y."/>
            <person name="Tanasupawat S."/>
        </authorList>
    </citation>
    <scope>NUCLEOTIDE SEQUENCE [LARGE SCALE GENOMIC DNA]</scope>
    <source>
        <strain evidence="6 7">CYP1-5</strain>
    </source>
</reference>
<dbReference type="PROSITE" id="PS50977">
    <property type="entry name" value="HTH_TETR_2"/>
    <property type="match status" value="1"/>
</dbReference>
<dbReference type="InterPro" id="IPR049445">
    <property type="entry name" value="TetR_SbtR-like_C"/>
</dbReference>
<evidence type="ECO:0000256" key="1">
    <source>
        <dbReference type="ARBA" id="ARBA00023015"/>
    </source>
</evidence>
<comment type="caution">
    <text evidence="6">The sequence shown here is derived from an EMBL/GenBank/DDBJ whole genome shotgun (WGS) entry which is preliminary data.</text>
</comment>
<evidence type="ECO:0000256" key="4">
    <source>
        <dbReference type="PROSITE-ProRule" id="PRU00335"/>
    </source>
</evidence>
<accession>A0A5D3FZI9</accession>
<dbReference type="Pfam" id="PF00440">
    <property type="entry name" value="TetR_N"/>
    <property type="match status" value="1"/>
</dbReference>
<keyword evidence="3" id="KW-0804">Transcription</keyword>
<dbReference type="PRINTS" id="PR00455">
    <property type="entry name" value="HTHTETR"/>
</dbReference>
<dbReference type="GO" id="GO:0000976">
    <property type="term" value="F:transcription cis-regulatory region binding"/>
    <property type="evidence" value="ECO:0007669"/>
    <property type="project" value="TreeGrafter"/>
</dbReference>
<evidence type="ECO:0000256" key="2">
    <source>
        <dbReference type="ARBA" id="ARBA00023125"/>
    </source>
</evidence>
<feature type="domain" description="HTH tetR-type" evidence="5">
    <location>
        <begin position="10"/>
        <end position="69"/>
    </location>
</feature>
<dbReference type="PANTHER" id="PTHR30055:SF234">
    <property type="entry name" value="HTH-TYPE TRANSCRIPTIONAL REGULATOR BETI"/>
    <property type="match status" value="1"/>
</dbReference>
<dbReference type="RefSeq" id="WP_148758011.1">
    <property type="nucleotide sequence ID" value="NZ_VSRQ01000001.1"/>
</dbReference>
<dbReference type="SUPFAM" id="SSF48498">
    <property type="entry name" value="Tetracyclin repressor-like, C-terminal domain"/>
    <property type="match status" value="1"/>
</dbReference>